<sequence>MLVSRARASQLTHYYRGKKGMCMPEATSQRYTKGNVAVLPQDAIRVRQFLPPSRAEISESMCTLFTGSSVKPALDNLKKLCPILVSKNRVKSMIDFLVDHNPFYQLAGVQFSEDNFTDLLSDEDYPDGVGIPRGVDICSLAPAVDAVDSCEIDGEPDVDEDIFVESVGYTNGDHSPANRQAMKLRALAHALDKKKFLLSRSGDNFLNDNDPGLMSYLFPHLDPWGIGGFNHSARSKGQLKNLLKQDNSPFAHDANFSFEVNINSAFRVSKSAQHNIAKELSALAAQWKDDAFAKPKNPPEKRAVKILKRINIVAKNLKGSAGYKLARRNEIRSLLKTFYEGVL</sequence>
<evidence type="ECO:0000313" key="1">
    <source>
        <dbReference type="EMBL" id="KAH7903123.1"/>
    </source>
</evidence>
<evidence type="ECO:0000313" key="2">
    <source>
        <dbReference type="Proteomes" id="UP000790377"/>
    </source>
</evidence>
<dbReference type="Proteomes" id="UP000790377">
    <property type="component" value="Unassembled WGS sequence"/>
</dbReference>
<keyword evidence="2" id="KW-1185">Reference proteome</keyword>
<reference evidence="1" key="1">
    <citation type="journal article" date="2021" name="New Phytol.">
        <title>Evolutionary innovations through gain and loss of genes in the ectomycorrhizal Boletales.</title>
        <authorList>
            <person name="Wu G."/>
            <person name="Miyauchi S."/>
            <person name="Morin E."/>
            <person name="Kuo A."/>
            <person name="Drula E."/>
            <person name="Varga T."/>
            <person name="Kohler A."/>
            <person name="Feng B."/>
            <person name="Cao Y."/>
            <person name="Lipzen A."/>
            <person name="Daum C."/>
            <person name="Hundley H."/>
            <person name="Pangilinan J."/>
            <person name="Johnson J."/>
            <person name="Barry K."/>
            <person name="LaButti K."/>
            <person name="Ng V."/>
            <person name="Ahrendt S."/>
            <person name="Min B."/>
            <person name="Choi I.G."/>
            <person name="Park H."/>
            <person name="Plett J.M."/>
            <person name="Magnuson J."/>
            <person name="Spatafora J.W."/>
            <person name="Nagy L.G."/>
            <person name="Henrissat B."/>
            <person name="Grigoriev I.V."/>
            <person name="Yang Z.L."/>
            <person name="Xu J."/>
            <person name="Martin F.M."/>
        </authorList>
    </citation>
    <scope>NUCLEOTIDE SEQUENCE</scope>
    <source>
        <strain evidence="1">ATCC 28755</strain>
    </source>
</reference>
<dbReference type="EMBL" id="MU269197">
    <property type="protein sequence ID" value="KAH7903123.1"/>
    <property type="molecule type" value="Genomic_DNA"/>
</dbReference>
<gene>
    <name evidence="1" type="ORF">BJ138DRAFT_1138788</name>
</gene>
<organism evidence="1 2">
    <name type="scientific">Hygrophoropsis aurantiaca</name>
    <dbReference type="NCBI Taxonomy" id="72124"/>
    <lineage>
        <taxon>Eukaryota</taxon>
        <taxon>Fungi</taxon>
        <taxon>Dikarya</taxon>
        <taxon>Basidiomycota</taxon>
        <taxon>Agaricomycotina</taxon>
        <taxon>Agaricomycetes</taxon>
        <taxon>Agaricomycetidae</taxon>
        <taxon>Boletales</taxon>
        <taxon>Coniophorineae</taxon>
        <taxon>Hygrophoropsidaceae</taxon>
        <taxon>Hygrophoropsis</taxon>
    </lineage>
</organism>
<proteinExistence type="predicted"/>
<protein>
    <submittedName>
        <fullName evidence="1">Uncharacterized protein</fullName>
    </submittedName>
</protein>
<name>A0ACB7ZQT7_9AGAM</name>
<accession>A0ACB7ZQT7</accession>
<comment type="caution">
    <text evidence="1">The sequence shown here is derived from an EMBL/GenBank/DDBJ whole genome shotgun (WGS) entry which is preliminary data.</text>
</comment>